<proteinExistence type="predicted"/>
<evidence type="ECO:0000313" key="2">
    <source>
        <dbReference type="Proteomes" id="UP000501802"/>
    </source>
</evidence>
<protein>
    <submittedName>
        <fullName evidence="1">Uncharacterized protein</fullName>
    </submittedName>
</protein>
<keyword evidence="2" id="KW-1185">Reference proteome</keyword>
<gene>
    <name evidence="1" type="ORF">G8759_21750</name>
</gene>
<accession>A0A6G9ARF0</accession>
<reference evidence="1 2" key="1">
    <citation type="submission" date="2020-03" db="EMBL/GenBank/DDBJ databases">
        <authorList>
            <person name="Kim M.K."/>
        </authorList>
    </citation>
    <scope>NUCLEOTIDE SEQUENCE [LARGE SCALE GENOMIC DNA]</scope>
    <source>
        <strain evidence="1 2">BT328</strain>
    </source>
</reference>
<dbReference type="Proteomes" id="UP000501802">
    <property type="component" value="Chromosome"/>
</dbReference>
<dbReference type="KEGG" id="spib:G8759_21750"/>
<dbReference type="EMBL" id="CP050063">
    <property type="protein sequence ID" value="QIP15057.1"/>
    <property type="molecule type" value="Genomic_DNA"/>
</dbReference>
<evidence type="ECO:0000313" key="1">
    <source>
        <dbReference type="EMBL" id="QIP15057.1"/>
    </source>
</evidence>
<dbReference type="RefSeq" id="WP_167212355.1">
    <property type="nucleotide sequence ID" value="NZ_CP050063.1"/>
</dbReference>
<sequence>MHLLKQQTMYDTKLPVNFQSWNEFYDELVRLGQIQPTIDIIRIRVFTTSSVAYTSQNEDRSFTQYLTYERKYIDQMCLTELRRARGDSSHMSFTVDELTELIRLVSNQASRLKHWDLLVKLNEELLAQQVREKDRHSYRTVSGHEFNAD</sequence>
<organism evidence="1 2">
    <name type="scientific">Spirosoma aureum</name>
    <dbReference type="NCBI Taxonomy" id="2692134"/>
    <lineage>
        <taxon>Bacteria</taxon>
        <taxon>Pseudomonadati</taxon>
        <taxon>Bacteroidota</taxon>
        <taxon>Cytophagia</taxon>
        <taxon>Cytophagales</taxon>
        <taxon>Cytophagaceae</taxon>
        <taxon>Spirosoma</taxon>
    </lineage>
</organism>
<dbReference type="AlphaFoldDB" id="A0A6G9ARF0"/>
<name>A0A6G9ARF0_9BACT</name>